<dbReference type="SUPFAM" id="SSF56784">
    <property type="entry name" value="HAD-like"/>
    <property type="match status" value="1"/>
</dbReference>
<dbReference type="InterPro" id="IPR036412">
    <property type="entry name" value="HAD-like_sf"/>
</dbReference>
<keyword evidence="2" id="KW-1185">Reference proteome</keyword>
<protein>
    <submittedName>
        <fullName evidence="1">HAD-IA family hydrolase</fullName>
    </submittedName>
</protein>
<dbReference type="GO" id="GO:0016787">
    <property type="term" value="F:hydrolase activity"/>
    <property type="evidence" value="ECO:0007669"/>
    <property type="project" value="UniProtKB-KW"/>
</dbReference>
<dbReference type="InterPro" id="IPR051806">
    <property type="entry name" value="HAD-like_SPP"/>
</dbReference>
<dbReference type="SFLD" id="SFLDG01135">
    <property type="entry name" value="C1.5.6:_HAD__Beta-PGM__Phospha"/>
    <property type="match status" value="1"/>
</dbReference>
<comment type="caution">
    <text evidence="1">The sequence shown here is derived from an EMBL/GenBank/DDBJ whole genome shotgun (WGS) entry which is preliminary data.</text>
</comment>
<dbReference type="Gene3D" id="3.40.50.1000">
    <property type="entry name" value="HAD superfamily/HAD-like"/>
    <property type="match status" value="1"/>
</dbReference>
<dbReference type="NCBIfam" id="TIGR01549">
    <property type="entry name" value="HAD-SF-IA-v1"/>
    <property type="match status" value="1"/>
</dbReference>
<name>A0ABW3CI96_9ACTN</name>
<dbReference type="PANTHER" id="PTHR43481:SF4">
    <property type="entry name" value="GLYCEROL-1-PHOSPHATE PHOSPHOHYDROLASE 1-RELATED"/>
    <property type="match status" value="1"/>
</dbReference>
<organism evidence="1 2">
    <name type="scientific">Actinomadura adrarensis</name>
    <dbReference type="NCBI Taxonomy" id="1819600"/>
    <lineage>
        <taxon>Bacteria</taxon>
        <taxon>Bacillati</taxon>
        <taxon>Actinomycetota</taxon>
        <taxon>Actinomycetes</taxon>
        <taxon>Streptosporangiales</taxon>
        <taxon>Thermomonosporaceae</taxon>
        <taxon>Actinomadura</taxon>
    </lineage>
</organism>
<dbReference type="Gene3D" id="1.10.150.240">
    <property type="entry name" value="Putative phosphatase, domain 2"/>
    <property type="match status" value="1"/>
</dbReference>
<feature type="non-terminal residue" evidence="1">
    <location>
        <position position="1"/>
    </location>
</feature>
<dbReference type="InterPro" id="IPR023214">
    <property type="entry name" value="HAD_sf"/>
</dbReference>
<dbReference type="SFLD" id="SFLDG01129">
    <property type="entry name" value="C1.5:_HAD__Beta-PGM__Phosphata"/>
    <property type="match status" value="1"/>
</dbReference>
<dbReference type="EMBL" id="JBHTIR010002399">
    <property type="protein sequence ID" value="MFD0853722.1"/>
    <property type="molecule type" value="Genomic_DNA"/>
</dbReference>
<evidence type="ECO:0000313" key="2">
    <source>
        <dbReference type="Proteomes" id="UP001597083"/>
    </source>
</evidence>
<dbReference type="InterPro" id="IPR006439">
    <property type="entry name" value="HAD-SF_hydro_IA"/>
</dbReference>
<keyword evidence="1" id="KW-0378">Hydrolase</keyword>
<dbReference type="PANTHER" id="PTHR43481">
    <property type="entry name" value="FRUCTOSE-1-PHOSPHATE PHOSPHATASE"/>
    <property type="match status" value="1"/>
</dbReference>
<gene>
    <name evidence="1" type="ORF">ACFQ07_15905</name>
</gene>
<dbReference type="InterPro" id="IPR023198">
    <property type="entry name" value="PGP-like_dom2"/>
</dbReference>
<dbReference type="NCBIfam" id="TIGR01509">
    <property type="entry name" value="HAD-SF-IA-v3"/>
    <property type="match status" value="1"/>
</dbReference>
<reference evidence="2" key="1">
    <citation type="journal article" date="2019" name="Int. J. Syst. Evol. Microbiol.">
        <title>The Global Catalogue of Microorganisms (GCM) 10K type strain sequencing project: providing services to taxonomists for standard genome sequencing and annotation.</title>
        <authorList>
            <consortium name="The Broad Institute Genomics Platform"/>
            <consortium name="The Broad Institute Genome Sequencing Center for Infectious Disease"/>
            <person name="Wu L."/>
            <person name="Ma J."/>
        </authorList>
    </citation>
    <scope>NUCLEOTIDE SEQUENCE [LARGE SCALE GENOMIC DNA]</scope>
    <source>
        <strain evidence="2">JCM 31696</strain>
    </source>
</reference>
<accession>A0ABW3CI96</accession>
<sequence length="206" mass="21593">PAVLFDADGTLLDSTPMVERAARRWAVEYGLDADAYLAVSHGRRTSDSVAEFLPPGKVREATDRLDELEAADVDSVMAIPGARELIAGMDGLPWAVVTSMDPVQLAARSNAAGIPLPEVTVTAFDVERGKPDPSGYLQAASRLGFDPHACVVIEDSPAGVSAGRAAGCTVIAVTTSHEKADLTEADLIVPDLRSVTATAESLQIRV</sequence>
<dbReference type="SFLD" id="SFLDS00003">
    <property type="entry name" value="Haloacid_Dehalogenase"/>
    <property type="match status" value="1"/>
</dbReference>
<dbReference type="Pfam" id="PF00702">
    <property type="entry name" value="Hydrolase"/>
    <property type="match status" value="1"/>
</dbReference>
<dbReference type="Proteomes" id="UP001597083">
    <property type="component" value="Unassembled WGS sequence"/>
</dbReference>
<proteinExistence type="predicted"/>
<evidence type="ECO:0000313" key="1">
    <source>
        <dbReference type="EMBL" id="MFD0853722.1"/>
    </source>
</evidence>